<keyword evidence="5" id="KW-1185">Reference proteome</keyword>
<dbReference type="PANTHER" id="PTHR30055:SF226">
    <property type="entry name" value="HTH-TYPE TRANSCRIPTIONAL REGULATOR PKSA"/>
    <property type="match status" value="1"/>
</dbReference>
<evidence type="ECO:0000256" key="2">
    <source>
        <dbReference type="PROSITE-ProRule" id="PRU00335"/>
    </source>
</evidence>
<dbReference type="PRINTS" id="PR00455">
    <property type="entry name" value="HTHTETR"/>
</dbReference>
<organism evidence="4 5">
    <name type="scientific">Leekyejoonella antrihumi</name>
    <dbReference type="NCBI Taxonomy" id="1660198"/>
    <lineage>
        <taxon>Bacteria</taxon>
        <taxon>Bacillati</taxon>
        <taxon>Actinomycetota</taxon>
        <taxon>Actinomycetes</taxon>
        <taxon>Micrococcales</taxon>
        <taxon>Dermacoccaceae</taxon>
        <taxon>Leekyejoonella</taxon>
    </lineage>
</organism>
<dbReference type="PROSITE" id="PS01081">
    <property type="entry name" value="HTH_TETR_1"/>
    <property type="match status" value="1"/>
</dbReference>
<dbReference type="OrthoDB" id="7505659at2"/>
<evidence type="ECO:0000313" key="5">
    <source>
        <dbReference type="Proteomes" id="UP000320244"/>
    </source>
</evidence>
<comment type="caution">
    <text evidence="4">The sequence shown here is derived from an EMBL/GenBank/DDBJ whole genome shotgun (WGS) entry which is preliminary data.</text>
</comment>
<dbReference type="InterPro" id="IPR036271">
    <property type="entry name" value="Tet_transcr_reg_TetR-rel_C_sf"/>
</dbReference>
<dbReference type="AlphaFoldDB" id="A0A563E9D2"/>
<protein>
    <submittedName>
        <fullName evidence="4">TetR/AcrR family transcriptional regulator</fullName>
    </submittedName>
</protein>
<reference evidence="4 5" key="2">
    <citation type="submission" date="2019-08" db="EMBL/GenBank/DDBJ databases">
        <title>Jejuicoccus antrihumi gen. nov., sp. nov., a new member of the family Dermacoccaceae isolated from a cave.</title>
        <authorList>
            <person name="Schumann P."/>
            <person name="Kim I.S."/>
        </authorList>
    </citation>
    <scope>NUCLEOTIDE SEQUENCE [LARGE SCALE GENOMIC DNA]</scope>
    <source>
        <strain evidence="4 5">C5-26</strain>
    </source>
</reference>
<dbReference type="SUPFAM" id="SSF48498">
    <property type="entry name" value="Tetracyclin repressor-like, C-terminal domain"/>
    <property type="match status" value="1"/>
</dbReference>
<name>A0A563E9D2_9MICO</name>
<dbReference type="PROSITE" id="PS50977">
    <property type="entry name" value="HTH_TETR_2"/>
    <property type="match status" value="1"/>
</dbReference>
<dbReference type="EMBL" id="VCQV01000001">
    <property type="protein sequence ID" value="TWP38929.1"/>
    <property type="molecule type" value="Genomic_DNA"/>
</dbReference>
<proteinExistence type="predicted"/>
<evidence type="ECO:0000256" key="1">
    <source>
        <dbReference type="ARBA" id="ARBA00023125"/>
    </source>
</evidence>
<dbReference type="SUPFAM" id="SSF46689">
    <property type="entry name" value="Homeodomain-like"/>
    <property type="match status" value="1"/>
</dbReference>
<dbReference type="RefSeq" id="WP_146314711.1">
    <property type="nucleotide sequence ID" value="NZ_VCQV01000001.1"/>
</dbReference>
<dbReference type="PANTHER" id="PTHR30055">
    <property type="entry name" value="HTH-TYPE TRANSCRIPTIONAL REGULATOR RUTR"/>
    <property type="match status" value="1"/>
</dbReference>
<dbReference type="GO" id="GO:0000976">
    <property type="term" value="F:transcription cis-regulatory region binding"/>
    <property type="evidence" value="ECO:0007669"/>
    <property type="project" value="TreeGrafter"/>
</dbReference>
<dbReference type="Pfam" id="PF00440">
    <property type="entry name" value="TetR_N"/>
    <property type="match status" value="1"/>
</dbReference>
<evidence type="ECO:0000313" key="4">
    <source>
        <dbReference type="EMBL" id="TWP38929.1"/>
    </source>
</evidence>
<reference evidence="4 5" key="1">
    <citation type="submission" date="2019-05" db="EMBL/GenBank/DDBJ databases">
        <authorList>
            <person name="Lee S.D."/>
        </authorList>
    </citation>
    <scope>NUCLEOTIDE SEQUENCE [LARGE SCALE GENOMIC DNA]</scope>
    <source>
        <strain evidence="4 5">C5-26</strain>
    </source>
</reference>
<keyword evidence="1 2" id="KW-0238">DNA-binding</keyword>
<dbReference type="GO" id="GO:0003700">
    <property type="term" value="F:DNA-binding transcription factor activity"/>
    <property type="evidence" value="ECO:0007669"/>
    <property type="project" value="TreeGrafter"/>
</dbReference>
<dbReference type="Proteomes" id="UP000320244">
    <property type="component" value="Unassembled WGS sequence"/>
</dbReference>
<feature type="DNA-binding region" description="H-T-H motif" evidence="2">
    <location>
        <begin position="40"/>
        <end position="59"/>
    </location>
</feature>
<evidence type="ECO:0000259" key="3">
    <source>
        <dbReference type="PROSITE" id="PS50977"/>
    </source>
</evidence>
<gene>
    <name evidence="4" type="ORF">FGL98_00555</name>
</gene>
<dbReference type="InterPro" id="IPR023772">
    <property type="entry name" value="DNA-bd_HTH_TetR-type_CS"/>
</dbReference>
<dbReference type="Gene3D" id="1.10.357.10">
    <property type="entry name" value="Tetracycline Repressor, domain 2"/>
    <property type="match status" value="1"/>
</dbReference>
<sequence length="203" mass="22069">MTSQGWSVRSKLDREGSPTHAALVGAARRCFEQKGFGPTTIADIAKAAQVGRATFYVYFATKDEIFSVLAQQLHDDLVASQDPPGFDLSDPVATARASIGAYLDAYTRNLRLISVLQHQSLADQQMSRLWEQVQDHPLHRSARFARRLADQGLAQPAAAPEAIARAAGGMVSAFASHVVDHPQDAERAKDELGEMFIRLLGLG</sequence>
<dbReference type="Gene3D" id="1.10.10.60">
    <property type="entry name" value="Homeodomain-like"/>
    <property type="match status" value="1"/>
</dbReference>
<dbReference type="InterPro" id="IPR009057">
    <property type="entry name" value="Homeodomain-like_sf"/>
</dbReference>
<accession>A0A563E9D2</accession>
<dbReference type="InterPro" id="IPR050109">
    <property type="entry name" value="HTH-type_TetR-like_transc_reg"/>
</dbReference>
<dbReference type="InterPro" id="IPR001647">
    <property type="entry name" value="HTH_TetR"/>
</dbReference>
<feature type="domain" description="HTH tetR-type" evidence="3">
    <location>
        <begin position="17"/>
        <end position="77"/>
    </location>
</feature>